<organism evidence="5 6">
    <name type="scientific">Catalinimonas alkaloidigena</name>
    <dbReference type="NCBI Taxonomy" id="1075417"/>
    <lineage>
        <taxon>Bacteria</taxon>
        <taxon>Pseudomonadati</taxon>
        <taxon>Bacteroidota</taxon>
        <taxon>Cytophagia</taxon>
        <taxon>Cytophagales</taxon>
        <taxon>Catalimonadaceae</taxon>
        <taxon>Catalinimonas</taxon>
    </lineage>
</organism>
<feature type="transmembrane region" description="Helical" evidence="3">
    <location>
        <begin position="176"/>
        <end position="201"/>
    </location>
</feature>
<feature type="domain" description="Peptidase M56" evidence="4">
    <location>
        <begin position="13"/>
        <end position="280"/>
    </location>
</feature>
<dbReference type="PANTHER" id="PTHR34978:SF3">
    <property type="entry name" value="SLR0241 PROTEIN"/>
    <property type="match status" value="1"/>
</dbReference>
<dbReference type="PANTHER" id="PTHR34978">
    <property type="entry name" value="POSSIBLE SENSOR-TRANSDUCER PROTEIN BLAR"/>
    <property type="match status" value="1"/>
</dbReference>
<proteinExistence type="predicted"/>
<feature type="region of interest" description="Disordered" evidence="2">
    <location>
        <begin position="406"/>
        <end position="428"/>
    </location>
</feature>
<evidence type="ECO:0000313" key="5">
    <source>
        <dbReference type="EMBL" id="SDK38080.1"/>
    </source>
</evidence>
<keyword evidence="1" id="KW-0175">Coiled coil</keyword>
<dbReference type="RefSeq" id="WP_089680389.1">
    <property type="nucleotide sequence ID" value="NZ_FNFO01000002.1"/>
</dbReference>
<keyword evidence="3" id="KW-0812">Transmembrane</keyword>
<accession>A0A1G9BFW3</accession>
<keyword evidence="6" id="KW-1185">Reference proteome</keyword>
<evidence type="ECO:0000259" key="4">
    <source>
        <dbReference type="Pfam" id="PF05569"/>
    </source>
</evidence>
<keyword evidence="3" id="KW-1133">Transmembrane helix</keyword>
<reference evidence="5 6" key="1">
    <citation type="submission" date="2016-10" db="EMBL/GenBank/DDBJ databases">
        <authorList>
            <person name="de Groot N.N."/>
        </authorList>
    </citation>
    <scope>NUCLEOTIDE SEQUENCE [LARGE SCALE GENOMIC DNA]</scope>
    <source>
        <strain evidence="5 6">DSM 25186</strain>
    </source>
</reference>
<feature type="transmembrane region" description="Helical" evidence="3">
    <location>
        <begin position="12"/>
        <end position="30"/>
    </location>
</feature>
<keyword evidence="3" id="KW-0472">Membrane</keyword>
<dbReference type="SUPFAM" id="SSF58113">
    <property type="entry name" value="Apolipoprotein A-I"/>
    <property type="match status" value="1"/>
</dbReference>
<dbReference type="OrthoDB" id="15218at2"/>
<feature type="coiled-coil region" evidence="1">
    <location>
        <begin position="598"/>
        <end position="650"/>
    </location>
</feature>
<dbReference type="AlphaFoldDB" id="A0A1G9BFW3"/>
<sequence length="738" mass="84088">MNLSLHETLGWTLLHSLWQGTLVAFLVLLIRRWLAPSARTHYLLLVGSLTLVLVSALGTFLYLWPTADAPVAQAATTPTLAIPLVEMYQVTAPAPAEPVWFVTWINSLKSCFPWLAWAWLIGVAVLSLRFAGGLAWTYRLRRRALQAASSQWTQALHRLVPRMQIRRSVRVFESSLVHIPMVLGYFKPIILVPIGLVNGLSPAQVEAILAHELAHIRRYDYLINLFQSFVEILMFYHPAVWWLSREIRNEREHCCDDWAVTACDDSLSLAKALLHLQEWTATVPSTALAFTGPRFHVLARIRRLVQPEAHAPRFPAAEGSVALLVVLLALVVGWQQKAPHTGRQSMVYSAATLPNLLFQHWLPQDASSDAAPTEPTVASFNTISGKASVVTAAAPAVPLPVTLVSHADTSKSSKQDRTSVTITDRDENGKRKRIKAELEDDELVELRINGRKIPEKYYQEHQRELDQIFRQLRRGTSTAPRVYVASSRGGVSALHVTPPSPVAPMAHTETMTILSDLASLGEFDLVAPLPDFEVVMPAPLAFTAPMTAPLAIAVPPFPPDSLDSLRWNHEAFAEHMQEWQEEFRQSQEAWREQWEVYREELQEHQHEWQEKVDEYREQVRELREQYQEEMRGYQDKVRAEQEKLRAQQRDHFREQRALAQAYAGDVVLNEKVIDAFEDAFVEDELIEDRDRYSFEMSPERLVVNGTSQPREVLEKYLDLYEKLVGKRLRGNFNYMFSK</sequence>
<feature type="compositionally biased region" description="Basic and acidic residues" evidence="2">
    <location>
        <begin position="408"/>
        <end position="428"/>
    </location>
</feature>
<dbReference type="InterPro" id="IPR052173">
    <property type="entry name" value="Beta-lactam_resp_regulator"/>
</dbReference>
<dbReference type="Pfam" id="PF05569">
    <property type="entry name" value="Peptidase_M56"/>
    <property type="match status" value="1"/>
</dbReference>
<dbReference type="InterPro" id="IPR008756">
    <property type="entry name" value="Peptidase_M56"/>
</dbReference>
<dbReference type="EMBL" id="FNFO01000002">
    <property type="protein sequence ID" value="SDK38080.1"/>
    <property type="molecule type" value="Genomic_DNA"/>
</dbReference>
<dbReference type="Proteomes" id="UP000198510">
    <property type="component" value="Unassembled WGS sequence"/>
</dbReference>
<dbReference type="STRING" id="1075417.SAMN05421823_102598"/>
<dbReference type="Gene3D" id="3.30.2010.10">
    <property type="entry name" value="Metalloproteases ('zincins'), catalytic domain"/>
    <property type="match status" value="1"/>
</dbReference>
<evidence type="ECO:0000256" key="2">
    <source>
        <dbReference type="SAM" id="MobiDB-lite"/>
    </source>
</evidence>
<gene>
    <name evidence="5" type="ORF">SAMN05421823_102598</name>
</gene>
<protein>
    <submittedName>
        <fullName evidence="5">Signal transducer regulating beta-lactamase production, contains metallopeptidase domain</fullName>
    </submittedName>
</protein>
<dbReference type="CDD" id="cd07341">
    <property type="entry name" value="M56_BlaR1_MecR1_like"/>
    <property type="match status" value="1"/>
</dbReference>
<feature type="transmembrane region" description="Helical" evidence="3">
    <location>
        <begin position="42"/>
        <end position="64"/>
    </location>
</feature>
<evidence type="ECO:0000256" key="1">
    <source>
        <dbReference type="SAM" id="Coils"/>
    </source>
</evidence>
<evidence type="ECO:0000313" key="6">
    <source>
        <dbReference type="Proteomes" id="UP000198510"/>
    </source>
</evidence>
<feature type="transmembrane region" description="Helical" evidence="3">
    <location>
        <begin position="114"/>
        <end position="136"/>
    </location>
</feature>
<name>A0A1G9BFW3_9BACT</name>
<evidence type="ECO:0000256" key="3">
    <source>
        <dbReference type="SAM" id="Phobius"/>
    </source>
</evidence>